<comment type="caution">
    <text evidence="1">The sequence shown here is derived from an EMBL/GenBank/DDBJ whole genome shotgun (WGS) entry which is preliminary data.</text>
</comment>
<accession>A0ABS9HU58</accession>
<keyword evidence="2" id="KW-1185">Reference proteome</keyword>
<evidence type="ECO:0000313" key="2">
    <source>
        <dbReference type="Proteomes" id="UP001430796"/>
    </source>
</evidence>
<reference evidence="1" key="2">
    <citation type="submission" date="2022-01" db="EMBL/GenBank/DDBJ databases">
        <authorList>
            <person name="Zhou L.Y."/>
        </authorList>
    </citation>
    <scope>NUCLEOTIDE SEQUENCE</scope>
    <source>
        <strain evidence="1">TLK-CK17</strain>
    </source>
</reference>
<dbReference type="EMBL" id="JAKJPO010000004">
    <property type="protein sequence ID" value="MCF7221910.1"/>
    <property type="molecule type" value="Genomic_DNA"/>
</dbReference>
<dbReference type="Proteomes" id="UP001430796">
    <property type="component" value="Unassembled WGS sequence"/>
</dbReference>
<protein>
    <submittedName>
        <fullName evidence="1">Uncharacterized protein</fullName>
    </submittedName>
</protein>
<name>A0ABS9HU58_9GAMM</name>
<gene>
    <name evidence="1" type="ORF">L3V18_08955</name>
</gene>
<proteinExistence type="predicted"/>
<evidence type="ECO:0000313" key="1">
    <source>
        <dbReference type="EMBL" id="MCF7221910.1"/>
    </source>
</evidence>
<reference evidence="1" key="1">
    <citation type="submission" date="2022-01" db="EMBL/GenBank/DDBJ databases">
        <title>Lysobacter chinensis sp. nov., a bacterium isolated from cow dung compost.</title>
        <authorList>
            <person name="Liu Y."/>
        </authorList>
    </citation>
    <scope>NUCLEOTIDE SEQUENCE</scope>
    <source>
        <strain evidence="1">TLK-CK17</strain>
    </source>
</reference>
<sequence>MRAEVVAERGHEADRLRVDAAGWSGAGSERLDLVAATDAGAIGLIIRAERWISPGCY</sequence>
<organism evidence="1 2">
    <name type="scientific">Marilutibacter chinensis</name>
    <dbReference type="NCBI Taxonomy" id="2912247"/>
    <lineage>
        <taxon>Bacteria</taxon>
        <taxon>Pseudomonadati</taxon>
        <taxon>Pseudomonadota</taxon>
        <taxon>Gammaproteobacteria</taxon>
        <taxon>Lysobacterales</taxon>
        <taxon>Lysobacteraceae</taxon>
        <taxon>Marilutibacter</taxon>
    </lineage>
</organism>